<dbReference type="InterPro" id="IPR020308">
    <property type="entry name" value="Uncharacterised_Ynq1"/>
</dbReference>
<dbReference type="RefSeq" id="WP_028285613.1">
    <property type="nucleotide sequence ID" value="NZ_BMLF01000001.1"/>
</dbReference>
<name>A0A917WAI3_9RHOB</name>
<keyword evidence="1" id="KW-0812">Transmembrane</keyword>
<dbReference type="AlphaFoldDB" id="A0A917WAI3"/>
<proteinExistence type="predicted"/>
<feature type="transmembrane region" description="Helical" evidence="1">
    <location>
        <begin position="20"/>
        <end position="41"/>
    </location>
</feature>
<evidence type="ECO:0000313" key="2">
    <source>
        <dbReference type="EMBL" id="GGL87550.1"/>
    </source>
</evidence>
<keyword evidence="3" id="KW-1185">Reference proteome</keyword>
<evidence type="ECO:0000313" key="3">
    <source>
        <dbReference type="Proteomes" id="UP000649829"/>
    </source>
</evidence>
<dbReference type="Proteomes" id="UP000649829">
    <property type="component" value="Unassembled WGS sequence"/>
</dbReference>
<keyword evidence="1" id="KW-0472">Membrane</keyword>
<keyword evidence="1" id="KW-1133">Transmembrane helix</keyword>
<organism evidence="2 3">
    <name type="scientific">Pseudooceanicola nanhaiensis</name>
    <dbReference type="NCBI Taxonomy" id="375761"/>
    <lineage>
        <taxon>Bacteria</taxon>
        <taxon>Pseudomonadati</taxon>
        <taxon>Pseudomonadota</taxon>
        <taxon>Alphaproteobacteria</taxon>
        <taxon>Rhodobacterales</taxon>
        <taxon>Paracoccaceae</taxon>
        <taxon>Pseudooceanicola</taxon>
    </lineage>
</organism>
<dbReference type="Pfam" id="PF17272">
    <property type="entry name" value="DUF5337"/>
    <property type="match status" value="1"/>
</dbReference>
<evidence type="ECO:0008006" key="4">
    <source>
        <dbReference type="Google" id="ProtNLM"/>
    </source>
</evidence>
<feature type="transmembrane region" description="Helical" evidence="1">
    <location>
        <begin position="47"/>
        <end position="70"/>
    </location>
</feature>
<evidence type="ECO:0000256" key="1">
    <source>
        <dbReference type="SAM" id="Phobius"/>
    </source>
</evidence>
<protein>
    <recommendedName>
        <fullName evidence="4">DUF5337 domain-containing protein</fullName>
    </recommendedName>
</protein>
<reference evidence="2" key="2">
    <citation type="submission" date="2020-09" db="EMBL/GenBank/DDBJ databases">
        <authorList>
            <person name="Sun Q."/>
            <person name="Zhou Y."/>
        </authorList>
    </citation>
    <scope>NUCLEOTIDE SEQUENCE</scope>
    <source>
        <strain evidence="2">CGMCC 1.6293</strain>
    </source>
</reference>
<reference evidence="2" key="1">
    <citation type="journal article" date="2014" name="Int. J. Syst. Evol. Microbiol.">
        <title>Complete genome sequence of Corynebacterium casei LMG S-19264T (=DSM 44701T), isolated from a smear-ripened cheese.</title>
        <authorList>
            <consortium name="US DOE Joint Genome Institute (JGI-PGF)"/>
            <person name="Walter F."/>
            <person name="Albersmeier A."/>
            <person name="Kalinowski J."/>
            <person name="Ruckert C."/>
        </authorList>
    </citation>
    <scope>NUCLEOTIDE SEQUENCE</scope>
    <source>
        <strain evidence="2">CGMCC 1.6293</strain>
    </source>
</reference>
<comment type="caution">
    <text evidence="2">The sequence shown here is derived from an EMBL/GenBank/DDBJ whole genome shotgun (WGS) entry which is preliminary data.</text>
</comment>
<dbReference type="EMBL" id="BMLF01000001">
    <property type="protein sequence ID" value="GGL87550.1"/>
    <property type="molecule type" value="Genomic_DNA"/>
</dbReference>
<sequence length="82" mass="9596">MNREDRQQTERAMARKGRTVALVIAATMVIWLVGTTLVPYMGWPARFVFLFDMAAIAAFIWVFVVIWQIWQLRQQLNENGPR</sequence>
<gene>
    <name evidence="2" type="ORF">GCM10011534_06940</name>
</gene>
<accession>A0A917WAI3</accession>